<feature type="domain" description="Ig-like" evidence="7">
    <location>
        <begin position="164"/>
        <end position="227"/>
    </location>
</feature>
<comment type="subcellular location">
    <subcellularLocation>
        <location evidence="1">Membrane</location>
        <topology evidence="1">Single-pass type I membrane protein</topology>
    </subcellularLocation>
</comment>
<evidence type="ECO:0000256" key="3">
    <source>
        <dbReference type="ARBA" id="ARBA00023157"/>
    </source>
</evidence>
<dbReference type="EMBL" id="CP111021">
    <property type="protein sequence ID" value="WAR17220.1"/>
    <property type="molecule type" value="Genomic_DNA"/>
</dbReference>
<feature type="domain" description="Ig-like" evidence="7">
    <location>
        <begin position="228"/>
        <end position="307"/>
    </location>
</feature>
<reference evidence="8" key="1">
    <citation type="submission" date="2022-11" db="EMBL/GenBank/DDBJ databases">
        <title>Centuries of genome instability and evolution in soft-shell clam transmissible cancer (bioRxiv).</title>
        <authorList>
            <person name="Hart S.F.M."/>
            <person name="Yonemitsu M.A."/>
            <person name="Giersch R.M."/>
            <person name="Beal B.F."/>
            <person name="Arriagada G."/>
            <person name="Davis B.W."/>
            <person name="Ostrander E.A."/>
            <person name="Goff S.P."/>
            <person name="Metzger M.J."/>
        </authorList>
    </citation>
    <scope>NUCLEOTIDE SEQUENCE</scope>
    <source>
        <strain evidence="8">MELC-2E11</strain>
        <tissue evidence="8">Siphon/mantle</tissue>
    </source>
</reference>
<dbReference type="PANTHER" id="PTHR11640">
    <property type="entry name" value="NEPHRIN"/>
    <property type="match status" value="1"/>
</dbReference>
<evidence type="ECO:0000259" key="7">
    <source>
        <dbReference type="PROSITE" id="PS50835"/>
    </source>
</evidence>
<keyword evidence="6" id="KW-0812">Transmembrane</keyword>
<keyword evidence="4" id="KW-0325">Glycoprotein</keyword>
<evidence type="ECO:0000256" key="6">
    <source>
        <dbReference type="SAM" id="Phobius"/>
    </source>
</evidence>
<dbReference type="InterPro" id="IPR003599">
    <property type="entry name" value="Ig_sub"/>
</dbReference>
<dbReference type="PANTHER" id="PTHR11640:SF31">
    <property type="entry name" value="IRREGULAR CHIASM C-ROUGHEST PROTEIN-RELATED"/>
    <property type="match status" value="1"/>
</dbReference>
<evidence type="ECO:0000256" key="4">
    <source>
        <dbReference type="ARBA" id="ARBA00023180"/>
    </source>
</evidence>
<dbReference type="InterPro" id="IPR013783">
    <property type="entry name" value="Ig-like_fold"/>
</dbReference>
<dbReference type="Gene3D" id="2.60.40.10">
    <property type="entry name" value="Immunoglobulins"/>
    <property type="match status" value="1"/>
</dbReference>
<gene>
    <name evidence="8" type="ORF">MAR_031814</name>
</gene>
<sequence>MHIDIRCLFTYIMYAIHTFVDILICLGLPLGISGQHTVLSPVDPVGWEGEPLTLTCESSAEDVVGFGWNSRNRSDSSWFHLVAIIYNDVANLTCAFPAAEWAPNAALFDYNCILRTKHSLTLKNLTFDNRWDEWVCRSYSPTIESSHVNVSVLVPVKLVNIEQPTVDTLRIIENSSYTFVCMVMRSLPAASVLWYHDNKTPGLPADDVTLTSRALVTTEEILNADNGPQVELIPLFNIPEGNELSYKCGYIPGNPSEATFSWSRTSDDKHWNGQTLIINSTHRSDDDIYTCKVSNLMTTSENETQIGSDIKTMRVNVQYRSDISRLQTKSSKYVSDAYDEVSTMEAFRYETLGK</sequence>
<dbReference type="InterPro" id="IPR051275">
    <property type="entry name" value="Cell_adhesion_signaling"/>
</dbReference>
<dbReference type="InterPro" id="IPR036179">
    <property type="entry name" value="Ig-like_dom_sf"/>
</dbReference>
<keyword evidence="9" id="KW-1185">Reference proteome</keyword>
<evidence type="ECO:0000256" key="2">
    <source>
        <dbReference type="ARBA" id="ARBA00023136"/>
    </source>
</evidence>
<evidence type="ECO:0000256" key="1">
    <source>
        <dbReference type="ARBA" id="ARBA00004479"/>
    </source>
</evidence>
<dbReference type="PROSITE" id="PS50835">
    <property type="entry name" value="IG_LIKE"/>
    <property type="match status" value="2"/>
</dbReference>
<feature type="transmembrane region" description="Helical" evidence="6">
    <location>
        <begin position="12"/>
        <end position="32"/>
    </location>
</feature>
<keyword evidence="2 6" id="KW-0472">Membrane</keyword>
<keyword evidence="5" id="KW-0393">Immunoglobulin domain</keyword>
<keyword evidence="6" id="KW-1133">Transmembrane helix</keyword>
<name>A0ABY7F4Z0_MYAAR</name>
<evidence type="ECO:0000313" key="9">
    <source>
        <dbReference type="Proteomes" id="UP001164746"/>
    </source>
</evidence>
<dbReference type="InterPro" id="IPR007110">
    <property type="entry name" value="Ig-like_dom"/>
</dbReference>
<evidence type="ECO:0000256" key="5">
    <source>
        <dbReference type="ARBA" id="ARBA00023319"/>
    </source>
</evidence>
<protein>
    <recommendedName>
        <fullName evidence="7">Ig-like domain-containing protein</fullName>
    </recommendedName>
</protein>
<dbReference type="SUPFAM" id="SSF48726">
    <property type="entry name" value="Immunoglobulin"/>
    <property type="match status" value="1"/>
</dbReference>
<organism evidence="8 9">
    <name type="scientific">Mya arenaria</name>
    <name type="common">Soft-shell clam</name>
    <dbReference type="NCBI Taxonomy" id="6604"/>
    <lineage>
        <taxon>Eukaryota</taxon>
        <taxon>Metazoa</taxon>
        <taxon>Spiralia</taxon>
        <taxon>Lophotrochozoa</taxon>
        <taxon>Mollusca</taxon>
        <taxon>Bivalvia</taxon>
        <taxon>Autobranchia</taxon>
        <taxon>Heteroconchia</taxon>
        <taxon>Euheterodonta</taxon>
        <taxon>Imparidentia</taxon>
        <taxon>Neoheterodontei</taxon>
        <taxon>Myida</taxon>
        <taxon>Myoidea</taxon>
        <taxon>Myidae</taxon>
        <taxon>Mya</taxon>
    </lineage>
</organism>
<dbReference type="Proteomes" id="UP001164746">
    <property type="component" value="Chromosome 10"/>
</dbReference>
<accession>A0ABY7F4Z0</accession>
<dbReference type="SMART" id="SM00409">
    <property type="entry name" value="IG"/>
    <property type="match status" value="2"/>
</dbReference>
<keyword evidence="3" id="KW-1015">Disulfide bond</keyword>
<evidence type="ECO:0000313" key="8">
    <source>
        <dbReference type="EMBL" id="WAR17220.1"/>
    </source>
</evidence>
<proteinExistence type="predicted"/>